<gene>
    <name evidence="2" type="ORF">DSPE1174_LOCUS18665</name>
</gene>
<organism evidence="2">
    <name type="scientific">Octactis speculum</name>
    <dbReference type="NCBI Taxonomy" id="3111310"/>
    <lineage>
        <taxon>Eukaryota</taxon>
        <taxon>Sar</taxon>
        <taxon>Stramenopiles</taxon>
        <taxon>Ochrophyta</taxon>
        <taxon>Dictyochophyceae</taxon>
        <taxon>Dictyochales</taxon>
        <taxon>Dictyochaceae</taxon>
        <taxon>Octactis</taxon>
    </lineage>
</organism>
<reference evidence="2" key="1">
    <citation type="submission" date="2021-01" db="EMBL/GenBank/DDBJ databases">
        <authorList>
            <person name="Corre E."/>
            <person name="Pelletier E."/>
            <person name="Niang G."/>
            <person name="Scheremetjew M."/>
            <person name="Finn R."/>
            <person name="Kale V."/>
            <person name="Holt S."/>
            <person name="Cochrane G."/>
            <person name="Meng A."/>
            <person name="Brown T."/>
            <person name="Cohen L."/>
        </authorList>
    </citation>
    <scope>NUCLEOTIDE SEQUENCE</scope>
    <source>
        <strain evidence="2">CCMP1381</strain>
    </source>
</reference>
<dbReference type="EMBL" id="HBGS01036043">
    <property type="protein sequence ID" value="CAD9441758.1"/>
    <property type="molecule type" value="Transcribed_RNA"/>
</dbReference>
<protein>
    <submittedName>
        <fullName evidence="2">Uncharacterized protein</fullName>
    </submittedName>
</protein>
<evidence type="ECO:0000256" key="1">
    <source>
        <dbReference type="SAM" id="MobiDB-lite"/>
    </source>
</evidence>
<name>A0A7S2D1I5_9STRA</name>
<sequence>MAAHTRTMESNPAAFRKVRTDFGHHQIEGLTNNAMLGGCHPVRAPDDMYPGMRGMPEIPARDQTRVHDFTLDTVRPRTTGYSPGHHRSMCTEEFFFPETERRKGRKPLGAAGFDMTEGVMGTHRYEGSSGGGSATHAKNAQPHHLANPEPKKRLNATATRNKWTQSRKEALKERLARQEKRRQAEIKQMEQDQASKDLSDSISKFESLLNQTKKPF</sequence>
<feature type="region of interest" description="Disordered" evidence="1">
    <location>
        <begin position="120"/>
        <end position="200"/>
    </location>
</feature>
<dbReference type="AlphaFoldDB" id="A0A7S2D1I5"/>
<proteinExistence type="predicted"/>
<accession>A0A7S2D1I5</accession>
<evidence type="ECO:0000313" key="2">
    <source>
        <dbReference type="EMBL" id="CAD9441758.1"/>
    </source>
</evidence>
<feature type="compositionally biased region" description="Basic and acidic residues" evidence="1">
    <location>
        <begin position="166"/>
        <end position="199"/>
    </location>
</feature>